<evidence type="ECO:0000259" key="3">
    <source>
        <dbReference type="Pfam" id="PF01764"/>
    </source>
</evidence>
<feature type="domain" description="Fungal lipase-type" evidence="3">
    <location>
        <begin position="149"/>
        <end position="268"/>
    </location>
</feature>
<proteinExistence type="predicted"/>
<comment type="caution">
    <text evidence="4">The sequence shown here is derived from an EMBL/GenBank/DDBJ whole genome shotgun (WGS) entry which is preliminary data.</text>
</comment>
<keyword evidence="5" id="KW-1185">Reference proteome</keyword>
<evidence type="ECO:0000256" key="1">
    <source>
        <dbReference type="ARBA" id="ARBA00022801"/>
    </source>
</evidence>
<dbReference type="EMBL" id="JBGMDY010000001">
    <property type="protein sequence ID" value="KAL2348865.1"/>
    <property type="molecule type" value="Genomic_DNA"/>
</dbReference>
<evidence type="ECO:0000313" key="4">
    <source>
        <dbReference type="EMBL" id="KAL2348865.1"/>
    </source>
</evidence>
<dbReference type="CDD" id="cd00519">
    <property type="entry name" value="Lipase_3"/>
    <property type="match status" value="1"/>
</dbReference>
<dbReference type="AlphaFoldDB" id="A0ABD1NL60"/>
<evidence type="ECO:0000313" key="5">
    <source>
        <dbReference type="Proteomes" id="UP001603857"/>
    </source>
</evidence>
<keyword evidence="1" id="KW-0378">Hydrolase</keyword>
<dbReference type="Proteomes" id="UP001603857">
    <property type="component" value="Unassembled WGS sequence"/>
</dbReference>
<feature type="region of interest" description="Disordered" evidence="2">
    <location>
        <begin position="313"/>
        <end position="334"/>
    </location>
</feature>
<organism evidence="4 5">
    <name type="scientific">Flemingia macrophylla</name>
    <dbReference type="NCBI Taxonomy" id="520843"/>
    <lineage>
        <taxon>Eukaryota</taxon>
        <taxon>Viridiplantae</taxon>
        <taxon>Streptophyta</taxon>
        <taxon>Embryophyta</taxon>
        <taxon>Tracheophyta</taxon>
        <taxon>Spermatophyta</taxon>
        <taxon>Magnoliopsida</taxon>
        <taxon>eudicotyledons</taxon>
        <taxon>Gunneridae</taxon>
        <taxon>Pentapetalae</taxon>
        <taxon>rosids</taxon>
        <taxon>fabids</taxon>
        <taxon>Fabales</taxon>
        <taxon>Fabaceae</taxon>
        <taxon>Papilionoideae</taxon>
        <taxon>50 kb inversion clade</taxon>
        <taxon>NPAAA clade</taxon>
        <taxon>indigoferoid/millettioid clade</taxon>
        <taxon>Phaseoleae</taxon>
        <taxon>Flemingia</taxon>
    </lineage>
</organism>
<dbReference type="PANTHER" id="PTHR46023">
    <property type="entry name" value="LIPASE CLASS 3 PROTEIN-LIKE"/>
    <property type="match status" value="1"/>
</dbReference>
<protein>
    <recommendedName>
        <fullName evidence="3">Fungal lipase-type domain-containing protein</fullName>
    </recommendedName>
</protein>
<dbReference type="Gene3D" id="3.40.50.1820">
    <property type="entry name" value="alpha/beta hydrolase"/>
    <property type="match status" value="1"/>
</dbReference>
<dbReference type="InterPro" id="IPR002921">
    <property type="entry name" value="Fungal_lipase-type"/>
</dbReference>
<dbReference type="Pfam" id="PF01764">
    <property type="entry name" value="Lipase_3"/>
    <property type="match status" value="1"/>
</dbReference>
<reference evidence="4 5" key="1">
    <citation type="submission" date="2024-08" db="EMBL/GenBank/DDBJ databases">
        <title>Insights into the chromosomal genome structure of Flemingia macrophylla.</title>
        <authorList>
            <person name="Ding Y."/>
            <person name="Zhao Y."/>
            <person name="Bi W."/>
            <person name="Wu M."/>
            <person name="Zhao G."/>
            <person name="Gong Y."/>
            <person name="Li W."/>
            <person name="Zhang P."/>
        </authorList>
    </citation>
    <scope>NUCLEOTIDE SEQUENCE [LARGE SCALE GENOMIC DNA]</scope>
    <source>
        <strain evidence="4">DYQJB</strain>
        <tissue evidence="4">Leaf</tissue>
    </source>
</reference>
<evidence type="ECO:0000256" key="2">
    <source>
        <dbReference type="SAM" id="MobiDB-lite"/>
    </source>
</evidence>
<dbReference type="InterPro" id="IPR029058">
    <property type="entry name" value="AB_hydrolase_fold"/>
</dbReference>
<sequence>MLVSRLIKGVAKKVEQMPDEAPHSMTGLVVTLAKAMLFIYSQTFGKWHIWELSRAITYAVLDKGKKTVPMECGERSDCVQLKDPEMLKELYELQKCLRWTMLFSKKGFRSKLSAAGLFIDDILHRQTCAKILVPAFTIVRDRESKCLLVFIRGTQSLKDTLTDAMGAPVPFEHKFICGRGDDGEVRRSIISGHAHSGMLTAADWIEQICTPKLLKALRDYPDFKIKIVGHSLGGGTAALLTYRLRETEQLSSCTCVTFGPGMHASVQIKHKKLLNAALNIVSDARAVAHQAVTSGVKRLKKRRQKIHSFLHGSQQETEENVDITEASGSTDTSYEEATKSIISKPTSDDDEFNFSCDESDYDDDISEDEHVISGEELLKQLDKLALENQDVILSVNVKEKQEATTKEITKDEDSVVHDEDSNVGAITLNNLDKHPLYPPGRIIHIVPSSSFGNSNSNHNNLGEKHIDLYETPKNLYGKLRLSERMILDHMTKKYLKMLHQLTKQLEKKHHQYGG</sequence>
<gene>
    <name evidence="4" type="ORF">Fmac_002865</name>
</gene>
<accession>A0ABD1NL60</accession>
<dbReference type="PANTHER" id="PTHR46023:SF6">
    <property type="entry name" value="LIPASE CLASS 3 FAMILY PROTEIN"/>
    <property type="match status" value="1"/>
</dbReference>
<dbReference type="SUPFAM" id="SSF53474">
    <property type="entry name" value="alpha/beta-Hydrolases"/>
    <property type="match status" value="1"/>
</dbReference>
<dbReference type="GO" id="GO:0016787">
    <property type="term" value="F:hydrolase activity"/>
    <property type="evidence" value="ECO:0007669"/>
    <property type="project" value="UniProtKB-KW"/>
</dbReference>
<name>A0ABD1NL60_9FABA</name>